<dbReference type="PANTHER" id="PTHR22770:SF13">
    <property type="entry name" value="RING-TYPE DOMAIN-CONTAINING PROTEIN"/>
    <property type="match status" value="1"/>
</dbReference>
<name>A0A7S0MN53_9CRYP</name>
<keyword evidence="4" id="KW-0677">Repeat</keyword>
<reference evidence="9" key="1">
    <citation type="submission" date="2021-01" db="EMBL/GenBank/DDBJ databases">
        <authorList>
            <person name="Corre E."/>
            <person name="Pelletier E."/>
            <person name="Niang G."/>
            <person name="Scheremetjew M."/>
            <person name="Finn R."/>
            <person name="Kale V."/>
            <person name="Holt S."/>
            <person name="Cochrane G."/>
            <person name="Meng A."/>
            <person name="Brown T."/>
            <person name="Cohen L."/>
        </authorList>
    </citation>
    <scope>NUCLEOTIDE SEQUENCE</scope>
    <source>
        <strain evidence="9">CCAP979/52</strain>
    </source>
</reference>
<keyword evidence="5" id="KW-0863">Zinc-finger</keyword>
<evidence type="ECO:0000256" key="3">
    <source>
        <dbReference type="ARBA" id="ARBA00022723"/>
    </source>
</evidence>
<evidence type="ECO:0000256" key="2">
    <source>
        <dbReference type="ARBA" id="ARBA00022679"/>
    </source>
</evidence>
<dbReference type="InterPro" id="IPR051628">
    <property type="entry name" value="LUBAC_E3_Ligases"/>
</dbReference>
<dbReference type="Gene3D" id="1.20.120.1750">
    <property type="match status" value="1"/>
</dbReference>
<dbReference type="GO" id="GO:0000151">
    <property type="term" value="C:ubiquitin ligase complex"/>
    <property type="evidence" value="ECO:0007669"/>
    <property type="project" value="TreeGrafter"/>
</dbReference>
<keyword evidence="3" id="KW-0479">Metal-binding</keyword>
<dbReference type="PROSITE" id="PS51873">
    <property type="entry name" value="TRIAD"/>
    <property type="match status" value="1"/>
</dbReference>
<dbReference type="SMART" id="SM00647">
    <property type="entry name" value="IBR"/>
    <property type="match status" value="2"/>
</dbReference>
<dbReference type="InterPro" id="IPR013083">
    <property type="entry name" value="Znf_RING/FYVE/PHD"/>
</dbReference>
<gene>
    <name evidence="9" type="ORF">CCUR1050_LOCUS23233</name>
</gene>
<keyword evidence="6" id="KW-0833">Ubl conjugation pathway</keyword>
<dbReference type="GO" id="GO:0043130">
    <property type="term" value="F:ubiquitin binding"/>
    <property type="evidence" value="ECO:0007669"/>
    <property type="project" value="TreeGrafter"/>
</dbReference>
<dbReference type="GO" id="GO:0004842">
    <property type="term" value="F:ubiquitin-protein transferase activity"/>
    <property type="evidence" value="ECO:0007669"/>
    <property type="project" value="TreeGrafter"/>
</dbReference>
<evidence type="ECO:0000256" key="1">
    <source>
        <dbReference type="ARBA" id="ARBA00004906"/>
    </source>
</evidence>
<keyword evidence="2" id="KW-0808">Transferase</keyword>
<dbReference type="GO" id="GO:0008270">
    <property type="term" value="F:zinc ion binding"/>
    <property type="evidence" value="ECO:0007669"/>
    <property type="project" value="UniProtKB-KW"/>
</dbReference>
<organism evidence="9">
    <name type="scientific">Cryptomonas curvata</name>
    <dbReference type="NCBI Taxonomy" id="233186"/>
    <lineage>
        <taxon>Eukaryota</taxon>
        <taxon>Cryptophyceae</taxon>
        <taxon>Cryptomonadales</taxon>
        <taxon>Cryptomonadaceae</taxon>
        <taxon>Cryptomonas</taxon>
    </lineage>
</organism>
<dbReference type="EMBL" id="HBEZ01042165">
    <property type="protein sequence ID" value="CAD8645548.1"/>
    <property type="molecule type" value="Transcribed_RNA"/>
</dbReference>
<comment type="pathway">
    <text evidence="1">Protein modification; protein ubiquitination.</text>
</comment>
<dbReference type="Pfam" id="PF26200">
    <property type="entry name" value="Rcat_RNF216"/>
    <property type="match status" value="1"/>
</dbReference>
<evidence type="ECO:0000313" key="9">
    <source>
        <dbReference type="EMBL" id="CAD8645548.1"/>
    </source>
</evidence>
<dbReference type="SUPFAM" id="SSF57850">
    <property type="entry name" value="RING/U-box"/>
    <property type="match status" value="3"/>
</dbReference>
<evidence type="ECO:0000256" key="6">
    <source>
        <dbReference type="ARBA" id="ARBA00022786"/>
    </source>
</evidence>
<evidence type="ECO:0000256" key="4">
    <source>
        <dbReference type="ARBA" id="ARBA00022737"/>
    </source>
</evidence>
<sequence>MSATAVSARRELQRLRGSRNIQNSESTTPSSCWDEDKDDGWIVIMTPKLQRDADRQRSLSRALSLRTDQRFVCPICLDLLPFDDVFISDACVSDCRKICRDCAKDHVLSKLGDQTFPVTCPAGTCVLSQQDVGGLLDEASMLRYLMLERYDYVRKNPRCVVCPCPSSDGNGCPGIVEMDEDGIIFVCPVCNHRRCVRCDVEAGIGTQHPSSCELYQSWKRANESSDVAAEEYLGSDQANRVRCPRCRTAIERDSGCNHMRCVCGTHFCMVCQQTINGFHPYEHFHLRRNGRGCPLFPGA</sequence>
<dbReference type="InterPro" id="IPR044066">
    <property type="entry name" value="TRIAD_supradom"/>
</dbReference>
<keyword evidence="7" id="KW-0862">Zinc</keyword>
<dbReference type="Gene3D" id="3.30.40.10">
    <property type="entry name" value="Zinc/RING finger domain, C3HC4 (zinc finger)"/>
    <property type="match status" value="1"/>
</dbReference>
<dbReference type="PANTHER" id="PTHR22770">
    <property type="entry name" value="UBIQUITIN CONJUGATING ENZYME 7 INTERACTING PROTEIN-RELATED"/>
    <property type="match status" value="1"/>
</dbReference>
<evidence type="ECO:0000256" key="7">
    <source>
        <dbReference type="ARBA" id="ARBA00022833"/>
    </source>
</evidence>
<evidence type="ECO:0000256" key="5">
    <source>
        <dbReference type="ARBA" id="ARBA00022771"/>
    </source>
</evidence>
<evidence type="ECO:0000259" key="8">
    <source>
        <dbReference type="PROSITE" id="PS51873"/>
    </source>
</evidence>
<dbReference type="AlphaFoldDB" id="A0A7S0MN53"/>
<dbReference type="InterPro" id="IPR002867">
    <property type="entry name" value="IBR_dom"/>
</dbReference>
<feature type="domain" description="RING-type" evidence="8">
    <location>
        <begin position="69"/>
        <end position="289"/>
    </location>
</feature>
<accession>A0A7S0MN53</accession>
<dbReference type="GO" id="GO:0097039">
    <property type="term" value="P:protein linear polyubiquitination"/>
    <property type="evidence" value="ECO:0007669"/>
    <property type="project" value="TreeGrafter"/>
</dbReference>
<proteinExistence type="predicted"/>
<dbReference type="GO" id="GO:0043161">
    <property type="term" value="P:proteasome-mediated ubiquitin-dependent protein catabolic process"/>
    <property type="evidence" value="ECO:0007669"/>
    <property type="project" value="TreeGrafter"/>
</dbReference>
<protein>
    <recommendedName>
        <fullName evidence="8">RING-type domain-containing protein</fullName>
    </recommendedName>
</protein>